<dbReference type="InterPro" id="IPR002525">
    <property type="entry name" value="Transp_IS110-like_N"/>
</dbReference>
<sequence length="346" mass="37459">MVGGVDTHRDTHTAAAVLATTGQLLGVQTFPATGPGYAQLARWLESFGALRIVGVEGTGAYGAGLTRYLTGRQITVVEVDRPDRRTRRARGKSDPIDAEAAARAALTGERISTPKNRDGHLEALRALRIARRSAVTARKIVAQQVHALLVTAPEPLRDQLRGRRLPAIITLCAPAPDTSPGLTDPTVAVRLALHHLAVRYQHLTAEIDQLDTAITGLVNLLNPALLALPGVGPDCAGQLLLTAGDNPDRLRSEAAFAHLCGVAPIPASSGRTDRHRLNRGGDRQANAALYRIALSRLRWDPRTQAYKTRRTHQGLSTQDIIRCLKRYLAREIYNTLHHPTTSTNIP</sequence>
<keyword evidence="4" id="KW-1185">Reference proteome</keyword>
<dbReference type="Pfam" id="PF01548">
    <property type="entry name" value="DEDD_Tnp_IS110"/>
    <property type="match status" value="1"/>
</dbReference>
<dbReference type="PANTHER" id="PTHR33055">
    <property type="entry name" value="TRANSPOSASE FOR INSERTION SEQUENCE ELEMENT IS1111A"/>
    <property type="match status" value="1"/>
</dbReference>
<dbReference type="STRING" id="115433.SAMN05421835_1661"/>
<evidence type="ECO:0000259" key="1">
    <source>
        <dbReference type="Pfam" id="PF01548"/>
    </source>
</evidence>
<reference evidence="3 4" key="1">
    <citation type="submission" date="2016-10" db="EMBL/GenBank/DDBJ databases">
        <authorList>
            <person name="de Groot N.N."/>
        </authorList>
    </citation>
    <scope>NUCLEOTIDE SEQUENCE [LARGE SCALE GENOMIC DNA]</scope>
    <source>
        <strain evidence="3 4">DSM 44468</strain>
    </source>
</reference>
<accession>A0A1I4DZ35</accession>
<organism evidence="3 4">
    <name type="scientific">Amycolatopsis sacchari</name>
    <dbReference type="NCBI Taxonomy" id="115433"/>
    <lineage>
        <taxon>Bacteria</taxon>
        <taxon>Bacillati</taxon>
        <taxon>Actinomycetota</taxon>
        <taxon>Actinomycetes</taxon>
        <taxon>Pseudonocardiales</taxon>
        <taxon>Pseudonocardiaceae</taxon>
        <taxon>Amycolatopsis</taxon>
    </lineage>
</organism>
<feature type="domain" description="Transposase IS116/IS110/IS902 C-terminal" evidence="2">
    <location>
        <begin position="224"/>
        <end position="306"/>
    </location>
</feature>
<dbReference type="Pfam" id="PF02371">
    <property type="entry name" value="Transposase_20"/>
    <property type="match status" value="1"/>
</dbReference>
<dbReference type="InterPro" id="IPR047650">
    <property type="entry name" value="Transpos_IS110"/>
</dbReference>
<dbReference type="InterPro" id="IPR003346">
    <property type="entry name" value="Transposase_20"/>
</dbReference>
<dbReference type="AlphaFoldDB" id="A0A1I4DZ35"/>
<dbReference type="GO" id="GO:0004803">
    <property type="term" value="F:transposase activity"/>
    <property type="evidence" value="ECO:0007669"/>
    <property type="project" value="InterPro"/>
</dbReference>
<proteinExistence type="predicted"/>
<evidence type="ECO:0000313" key="3">
    <source>
        <dbReference type="EMBL" id="SFK97366.1"/>
    </source>
</evidence>
<gene>
    <name evidence="3" type="ORF">SAMN05421835_1661</name>
</gene>
<dbReference type="EMBL" id="FORP01000066">
    <property type="protein sequence ID" value="SFK97366.1"/>
    <property type="molecule type" value="Genomic_DNA"/>
</dbReference>
<dbReference type="Proteomes" id="UP000199025">
    <property type="component" value="Unassembled WGS sequence"/>
</dbReference>
<evidence type="ECO:0000259" key="2">
    <source>
        <dbReference type="Pfam" id="PF02371"/>
    </source>
</evidence>
<dbReference type="PANTHER" id="PTHR33055:SF16">
    <property type="entry name" value="TRANSPOSASE FOR INSERTION SEQUENCE ELEMENT IS1547"/>
    <property type="match status" value="1"/>
</dbReference>
<dbReference type="NCBIfam" id="NF033542">
    <property type="entry name" value="transpos_IS110"/>
    <property type="match status" value="1"/>
</dbReference>
<name>A0A1I4DZ35_9PSEU</name>
<evidence type="ECO:0000313" key="4">
    <source>
        <dbReference type="Proteomes" id="UP000199025"/>
    </source>
</evidence>
<protein>
    <submittedName>
        <fullName evidence="3">Transposase</fullName>
    </submittedName>
</protein>
<dbReference type="GO" id="GO:0006313">
    <property type="term" value="P:DNA transposition"/>
    <property type="evidence" value="ECO:0007669"/>
    <property type="project" value="InterPro"/>
</dbReference>
<dbReference type="GO" id="GO:0003677">
    <property type="term" value="F:DNA binding"/>
    <property type="evidence" value="ECO:0007669"/>
    <property type="project" value="InterPro"/>
</dbReference>
<feature type="domain" description="Transposase IS110-like N-terminal" evidence="1">
    <location>
        <begin position="4"/>
        <end position="150"/>
    </location>
</feature>